<accession>A0A1G2B0X7</accession>
<dbReference type="SUPFAM" id="SSF89550">
    <property type="entry name" value="PHP domain-like"/>
    <property type="match status" value="1"/>
</dbReference>
<comment type="caution">
    <text evidence="1">The sequence shown here is derived from an EMBL/GenBank/DDBJ whole genome shotgun (WGS) entry which is preliminary data.</text>
</comment>
<dbReference type="GO" id="GO:0042578">
    <property type="term" value="F:phosphoric ester hydrolase activity"/>
    <property type="evidence" value="ECO:0007669"/>
    <property type="project" value="TreeGrafter"/>
</dbReference>
<evidence type="ECO:0000313" key="2">
    <source>
        <dbReference type="Proteomes" id="UP000179164"/>
    </source>
</evidence>
<sequence length="270" mass="30515">MNSSPTYRLRGDLHVHSHHTECSTHHAGEIRGDPVSCGPQSLFDMVEMTKNDIGMEYVAIVQHPTNPVSPHTIDARRAKELLENQQRMDDLQSEGKLKDFHVLIGVEMSIMPNGKLEVPDYILSQLDIVIIARHGGLNEKDPQVIMRDFRSSLESSRVHILSHPTRYVFPLTLDNWREVLTVAKKNNIAVEYNTSWQYDENFIDLIGEVGAMVSLGTDIHPDVDGETGKLTARQHSQLTLGVNRLFSRGIKPGNILNLMSYSDLRSWLAR</sequence>
<dbReference type="PANTHER" id="PTHR36928:SF1">
    <property type="entry name" value="PHOSPHATASE YCDX-RELATED"/>
    <property type="match status" value="1"/>
</dbReference>
<dbReference type="PANTHER" id="PTHR36928">
    <property type="entry name" value="PHOSPHATASE YCDX-RELATED"/>
    <property type="match status" value="1"/>
</dbReference>
<name>A0A1G2B0X7_9BACT</name>
<protein>
    <recommendedName>
        <fullName evidence="3">PHP domain-containing protein</fullName>
    </recommendedName>
</protein>
<dbReference type="EMBL" id="MHKE01000017">
    <property type="protein sequence ID" value="OGY82824.1"/>
    <property type="molecule type" value="Genomic_DNA"/>
</dbReference>
<dbReference type="InterPro" id="IPR016195">
    <property type="entry name" value="Pol/histidinol_Pase-like"/>
</dbReference>
<dbReference type="GO" id="GO:0008270">
    <property type="term" value="F:zinc ion binding"/>
    <property type="evidence" value="ECO:0007669"/>
    <property type="project" value="TreeGrafter"/>
</dbReference>
<dbReference type="Proteomes" id="UP000179164">
    <property type="component" value="Unassembled WGS sequence"/>
</dbReference>
<dbReference type="AlphaFoldDB" id="A0A1G2B0X7"/>
<dbReference type="InterPro" id="IPR050243">
    <property type="entry name" value="PHP_phosphatase"/>
</dbReference>
<evidence type="ECO:0008006" key="3">
    <source>
        <dbReference type="Google" id="ProtNLM"/>
    </source>
</evidence>
<dbReference type="GO" id="GO:0005829">
    <property type="term" value="C:cytosol"/>
    <property type="evidence" value="ECO:0007669"/>
    <property type="project" value="TreeGrafter"/>
</dbReference>
<gene>
    <name evidence="1" type="ORF">A2898_04495</name>
</gene>
<dbReference type="STRING" id="1798543.A2898_04495"/>
<dbReference type="Gene3D" id="3.20.20.140">
    <property type="entry name" value="Metal-dependent hydrolases"/>
    <property type="match status" value="1"/>
</dbReference>
<proteinExistence type="predicted"/>
<evidence type="ECO:0000313" key="1">
    <source>
        <dbReference type="EMBL" id="OGY82824.1"/>
    </source>
</evidence>
<organism evidence="1 2">
    <name type="scientific">Candidatus Kerfeldbacteria bacterium RIFCSPLOWO2_01_FULL_48_11</name>
    <dbReference type="NCBI Taxonomy" id="1798543"/>
    <lineage>
        <taxon>Bacteria</taxon>
        <taxon>Candidatus Kerfeldiibacteriota</taxon>
    </lineage>
</organism>
<reference evidence="1 2" key="1">
    <citation type="journal article" date="2016" name="Nat. Commun.">
        <title>Thousands of microbial genomes shed light on interconnected biogeochemical processes in an aquifer system.</title>
        <authorList>
            <person name="Anantharaman K."/>
            <person name="Brown C.T."/>
            <person name="Hug L.A."/>
            <person name="Sharon I."/>
            <person name="Castelle C.J."/>
            <person name="Probst A.J."/>
            <person name="Thomas B.C."/>
            <person name="Singh A."/>
            <person name="Wilkins M.J."/>
            <person name="Karaoz U."/>
            <person name="Brodie E.L."/>
            <person name="Williams K.H."/>
            <person name="Hubbard S.S."/>
            <person name="Banfield J.F."/>
        </authorList>
    </citation>
    <scope>NUCLEOTIDE SEQUENCE [LARGE SCALE GENOMIC DNA]</scope>
</reference>